<proteinExistence type="predicted"/>
<dbReference type="Proteomes" id="UP001558652">
    <property type="component" value="Unassembled WGS sequence"/>
</dbReference>
<sequence>MAFKRRHMFYENKKRETTEIGASYKNEAAAKMFGRPNTPINYIEMNYFYDSDDSNSNDREVEYIIYEPNPASGNESNRSTLVNLGDCSWDAEIEQSIKKNNLIAQPETNEKEEDGENEKDDFLEQIDIVIKYDNISEVKEEKFIKEDSPEYKGAWPTQKLDDAAATSDKSEPNKKEKLDDVATSDMSVPNEKGHDPPFYIPLIRLGVSREGGTCTVGRSGSSTTLHLNKSNPGIIELSSSGYSKRGRSTASGESSEPFIRGLLLEGPGESVGASRALTIPDRQSATTLSLPLLCEMVKEYVANLSFLRVTRADVSFNPPTHTKGLWSVVI</sequence>
<protein>
    <submittedName>
        <fullName evidence="2">Uncharacterized protein</fullName>
    </submittedName>
</protein>
<gene>
    <name evidence="2" type="ORF">AAG570_008116</name>
</gene>
<dbReference type="EMBL" id="JBFDAA010000022">
    <property type="protein sequence ID" value="KAL1110588.1"/>
    <property type="molecule type" value="Genomic_DNA"/>
</dbReference>
<accession>A0ABD0XU21</accession>
<feature type="region of interest" description="Disordered" evidence="1">
    <location>
        <begin position="147"/>
        <end position="195"/>
    </location>
</feature>
<reference evidence="2 3" key="1">
    <citation type="submission" date="2024-07" db="EMBL/GenBank/DDBJ databases">
        <title>Chromosome-level genome assembly of the water stick insect Ranatra chinensis (Heteroptera: Nepidae).</title>
        <authorList>
            <person name="Liu X."/>
        </authorList>
    </citation>
    <scope>NUCLEOTIDE SEQUENCE [LARGE SCALE GENOMIC DNA]</scope>
    <source>
        <strain evidence="2">Cailab_2021Rc</strain>
        <tissue evidence="2">Muscle</tissue>
    </source>
</reference>
<evidence type="ECO:0000313" key="2">
    <source>
        <dbReference type="EMBL" id="KAL1110588.1"/>
    </source>
</evidence>
<evidence type="ECO:0000256" key="1">
    <source>
        <dbReference type="SAM" id="MobiDB-lite"/>
    </source>
</evidence>
<organism evidence="2 3">
    <name type="scientific">Ranatra chinensis</name>
    <dbReference type="NCBI Taxonomy" id="642074"/>
    <lineage>
        <taxon>Eukaryota</taxon>
        <taxon>Metazoa</taxon>
        <taxon>Ecdysozoa</taxon>
        <taxon>Arthropoda</taxon>
        <taxon>Hexapoda</taxon>
        <taxon>Insecta</taxon>
        <taxon>Pterygota</taxon>
        <taxon>Neoptera</taxon>
        <taxon>Paraneoptera</taxon>
        <taxon>Hemiptera</taxon>
        <taxon>Heteroptera</taxon>
        <taxon>Panheteroptera</taxon>
        <taxon>Nepomorpha</taxon>
        <taxon>Nepidae</taxon>
        <taxon>Ranatrinae</taxon>
        <taxon>Ranatra</taxon>
    </lineage>
</organism>
<name>A0ABD0XU21_9HEMI</name>
<comment type="caution">
    <text evidence="2">The sequence shown here is derived from an EMBL/GenBank/DDBJ whole genome shotgun (WGS) entry which is preliminary data.</text>
</comment>
<keyword evidence="3" id="KW-1185">Reference proteome</keyword>
<feature type="compositionally biased region" description="Acidic residues" evidence="1">
    <location>
        <begin position="110"/>
        <end position="122"/>
    </location>
</feature>
<dbReference type="AlphaFoldDB" id="A0ABD0XU21"/>
<feature type="compositionally biased region" description="Basic and acidic residues" evidence="1">
    <location>
        <begin position="168"/>
        <end position="180"/>
    </location>
</feature>
<feature type="region of interest" description="Disordered" evidence="1">
    <location>
        <begin position="100"/>
        <end position="122"/>
    </location>
</feature>
<evidence type="ECO:0000313" key="3">
    <source>
        <dbReference type="Proteomes" id="UP001558652"/>
    </source>
</evidence>